<dbReference type="CDD" id="cd00093">
    <property type="entry name" value="HTH_XRE"/>
    <property type="match status" value="1"/>
</dbReference>
<gene>
    <name evidence="2" type="ORF">DSM107010_55870</name>
</gene>
<dbReference type="EMBL" id="RSCK01000079">
    <property type="protein sequence ID" value="RUT05315.1"/>
    <property type="molecule type" value="Genomic_DNA"/>
</dbReference>
<dbReference type="InterPro" id="IPR010982">
    <property type="entry name" value="Lambda_DNA-bd_dom_sf"/>
</dbReference>
<protein>
    <recommendedName>
        <fullName evidence="1">HTH cro/C1-type domain-containing protein</fullName>
    </recommendedName>
</protein>
<evidence type="ECO:0000313" key="3">
    <source>
        <dbReference type="Proteomes" id="UP000282574"/>
    </source>
</evidence>
<evidence type="ECO:0000313" key="2">
    <source>
        <dbReference type="EMBL" id="RUT05315.1"/>
    </source>
</evidence>
<dbReference type="GO" id="GO:0003677">
    <property type="term" value="F:DNA binding"/>
    <property type="evidence" value="ECO:0007669"/>
    <property type="project" value="InterPro"/>
</dbReference>
<keyword evidence="3" id="KW-1185">Reference proteome</keyword>
<dbReference type="Proteomes" id="UP000282574">
    <property type="component" value="Unassembled WGS sequence"/>
</dbReference>
<dbReference type="Pfam" id="PF13443">
    <property type="entry name" value="HTH_26"/>
    <property type="match status" value="1"/>
</dbReference>
<dbReference type="AlphaFoldDB" id="A0AB37UD40"/>
<comment type="caution">
    <text evidence="2">The sequence shown here is derived from an EMBL/GenBank/DDBJ whole genome shotgun (WGS) entry which is preliminary data.</text>
</comment>
<dbReference type="SUPFAM" id="SSF47413">
    <property type="entry name" value="lambda repressor-like DNA-binding domains"/>
    <property type="match status" value="1"/>
</dbReference>
<proteinExistence type="predicted"/>
<dbReference type="PROSITE" id="PS50943">
    <property type="entry name" value="HTH_CROC1"/>
    <property type="match status" value="1"/>
</dbReference>
<reference evidence="2 3" key="1">
    <citation type="journal article" date="2019" name="Genome Biol. Evol.">
        <title>Day and night: Metabolic profiles and evolutionary relationships of six axenic non-marine cyanobacteria.</title>
        <authorList>
            <person name="Will S.E."/>
            <person name="Henke P."/>
            <person name="Boedeker C."/>
            <person name="Huang S."/>
            <person name="Brinkmann H."/>
            <person name="Rohde M."/>
            <person name="Jarek M."/>
            <person name="Friedl T."/>
            <person name="Seufert S."/>
            <person name="Schumacher M."/>
            <person name="Overmann J."/>
            <person name="Neumann-Schaal M."/>
            <person name="Petersen J."/>
        </authorList>
    </citation>
    <scope>NUCLEOTIDE SEQUENCE [LARGE SCALE GENOMIC DNA]</scope>
    <source>
        <strain evidence="2 3">SAG 39.79</strain>
    </source>
</reference>
<organism evidence="2 3">
    <name type="scientific">Chroococcidiopsis cubana SAG 39.79</name>
    <dbReference type="NCBI Taxonomy" id="388085"/>
    <lineage>
        <taxon>Bacteria</taxon>
        <taxon>Bacillati</taxon>
        <taxon>Cyanobacteriota</taxon>
        <taxon>Cyanophyceae</taxon>
        <taxon>Chroococcidiopsidales</taxon>
        <taxon>Chroococcidiopsidaceae</taxon>
        <taxon>Chroococcidiopsis</taxon>
    </lineage>
</organism>
<dbReference type="InterPro" id="IPR001387">
    <property type="entry name" value="Cro/C1-type_HTH"/>
</dbReference>
<evidence type="ECO:0000259" key="1">
    <source>
        <dbReference type="PROSITE" id="PS50943"/>
    </source>
</evidence>
<dbReference type="Gene3D" id="1.10.260.40">
    <property type="entry name" value="lambda repressor-like DNA-binding domains"/>
    <property type="match status" value="1"/>
</dbReference>
<feature type="domain" description="HTH cro/C1-type" evidence="1">
    <location>
        <begin position="10"/>
        <end position="65"/>
    </location>
</feature>
<sequence>MAQILIRWRLNEVMARYGIRAKELAAEMDISPSAISNLRKRSMPRLTEETLNNLCKALNKLSHERTLITPGELIEYIPEPENPNSKLVNDDEPQVNTAQAKLKQNSNSIDFTASGKCQDTFFLLSIVSELPDSA</sequence>
<dbReference type="RefSeq" id="WP_199755800.1">
    <property type="nucleotide sequence ID" value="NZ_JAVKZF010000004.1"/>
</dbReference>
<accession>A0AB37UD40</accession>
<name>A0AB37UD40_9CYAN</name>
<dbReference type="SMART" id="SM00530">
    <property type="entry name" value="HTH_XRE"/>
    <property type="match status" value="1"/>
</dbReference>